<dbReference type="PANTHER" id="PTHR11709">
    <property type="entry name" value="MULTI-COPPER OXIDASE"/>
    <property type="match status" value="1"/>
</dbReference>
<dbReference type="InterPro" id="IPR011706">
    <property type="entry name" value="Cu-oxidase_C"/>
</dbReference>
<keyword evidence="5 13" id="KW-0052">Apoplast</keyword>
<evidence type="ECO:0000313" key="18">
    <source>
        <dbReference type="Proteomes" id="UP001634007"/>
    </source>
</evidence>
<proteinExistence type="inferred from homology"/>
<dbReference type="InterPro" id="IPR034285">
    <property type="entry name" value="CuRO_2_LCC"/>
</dbReference>
<feature type="domain" description="Plastocyanin-like" evidence="14">
    <location>
        <begin position="149"/>
        <end position="300"/>
    </location>
</feature>
<dbReference type="GO" id="GO:0048046">
    <property type="term" value="C:apoplast"/>
    <property type="evidence" value="ECO:0007669"/>
    <property type="project" value="UniProtKB-SubCell"/>
</dbReference>
<comment type="caution">
    <text evidence="17">The sequence shown here is derived from an EMBL/GenBank/DDBJ whole genome shotgun (WGS) entry which is preliminary data.</text>
</comment>
<dbReference type="CDD" id="cd13897">
    <property type="entry name" value="CuRO_3_LCC_plant"/>
    <property type="match status" value="1"/>
</dbReference>
<comment type="function">
    <text evidence="13">Lignin degradation and detoxification of lignin-derived products.</text>
</comment>
<dbReference type="Proteomes" id="UP001634007">
    <property type="component" value="Unassembled WGS sequence"/>
</dbReference>
<evidence type="ECO:0000259" key="16">
    <source>
        <dbReference type="Pfam" id="PF07732"/>
    </source>
</evidence>
<dbReference type="InterPro" id="IPR034289">
    <property type="entry name" value="CuRO_3_LCC"/>
</dbReference>
<dbReference type="CDD" id="cd13875">
    <property type="entry name" value="CuRO_2_LCC_plant"/>
    <property type="match status" value="1"/>
</dbReference>
<dbReference type="PANTHER" id="PTHR11709:SF261">
    <property type="entry name" value="LACCASE"/>
    <property type="match status" value="1"/>
</dbReference>
<keyword evidence="11" id="KW-0325">Glycoprotein</keyword>
<evidence type="ECO:0000256" key="13">
    <source>
        <dbReference type="RuleBase" id="RU361119"/>
    </source>
</evidence>
<reference evidence="17 18" key="1">
    <citation type="submission" date="2024-11" db="EMBL/GenBank/DDBJ databases">
        <title>Chromosome-level genome assembly of Eucalyptus globulus Labill. provides insights into its genome evolution.</title>
        <authorList>
            <person name="Li X."/>
        </authorList>
    </citation>
    <scope>NUCLEOTIDE SEQUENCE [LARGE SCALE GENOMIC DNA]</scope>
    <source>
        <strain evidence="17">CL2024</strain>
        <tissue evidence="17">Fresh tender leaves</tissue>
    </source>
</reference>
<evidence type="ECO:0000256" key="3">
    <source>
        <dbReference type="ARBA" id="ARBA00010609"/>
    </source>
</evidence>
<feature type="domain" description="Plastocyanin-like" evidence="16">
    <location>
        <begin position="33"/>
        <end position="134"/>
    </location>
</feature>
<keyword evidence="7 13" id="KW-0479">Metal-binding</keyword>
<dbReference type="InterPro" id="IPR033138">
    <property type="entry name" value="Cu_oxidase_CS"/>
</dbReference>
<keyword evidence="6 13" id="KW-0964">Secreted</keyword>
<comment type="subcellular location">
    <subcellularLocation>
        <location evidence="2 13">Secreted</location>
        <location evidence="2 13">Extracellular space</location>
        <location evidence="2 13">Apoplast</location>
    </subcellularLocation>
</comment>
<dbReference type="SUPFAM" id="SSF49503">
    <property type="entry name" value="Cupredoxins"/>
    <property type="match status" value="3"/>
</dbReference>
<organism evidence="17 18">
    <name type="scientific">Eucalyptus globulus</name>
    <name type="common">Tasmanian blue gum</name>
    <dbReference type="NCBI Taxonomy" id="34317"/>
    <lineage>
        <taxon>Eukaryota</taxon>
        <taxon>Viridiplantae</taxon>
        <taxon>Streptophyta</taxon>
        <taxon>Embryophyta</taxon>
        <taxon>Tracheophyta</taxon>
        <taxon>Spermatophyta</taxon>
        <taxon>Magnoliopsida</taxon>
        <taxon>eudicotyledons</taxon>
        <taxon>Gunneridae</taxon>
        <taxon>Pentapetalae</taxon>
        <taxon>rosids</taxon>
        <taxon>malvids</taxon>
        <taxon>Myrtales</taxon>
        <taxon>Myrtaceae</taxon>
        <taxon>Myrtoideae</taxon>
        <taxon>Eucalypteae</taxon>
        <taxon>Eucalyptus</taxon>
    </lineage>
</organism>
<evidence type="ECO:0000256" key="10">
    <source>
        <dbReference type="ARBA" id="ARBA00023008"/>
    </source>
</evidence>
<dbReference type="CDD" id="cd13849">
    <property type="entry name" value="CuRO_1_LCC_plant"/>
    <property type="match status" value="1"/>
</dbReference>
<keyword evidence="9 13" id="KW-0560">Oxidoreductase</keyword>
<evidence type="ECO:0000259" key="14">
    <source>
        <dbReference type="Pfam" id="PF00394"/>
    </source>
</evidence>
<keyword evidence="18" id="KW-1185">Reference proteome</keyword>
<keyword evidence="10 13" id="KW-0186">Copper</keyword>
<evidence type="ECO:0000256" key="11">
    <source>
        <dbReference type="ARBA" id="ARBA00023180"/>
    </source>
</evidence>
<dbReference type="NCBIfam" id="TIGR03389">
    <property type="entry name" value="laccase"/>
    <property type="match status" value="1"/>
</dbReference>
<dbReference type="Pfam" id="PF07731">
    <property type="entry name" value="Cu-oxidase_2"/>
    <property type="match status" value="1"/>
</dbReference>
<evidence type="ECO:0000256" key="5">
    <source>
        <dbReference type="ARBA" id="ARBA00022523"/>
    </source>
</evidence>
<evidence type="ECO:0000256" key="12">
    <source>
        <dbReference type="ARBA" id="ARBA00023185"/>
    </source>
</evidence>
<dbReference type="InterPro" id="IPR017761">
    <property type="entry name" value="Laccase"/>
</dbReference>
<comment type="catalytic activity">
    <reaction evidence="1 13">
        <text>4 hydroquinone + O2 = 4 benzosemiquinone + 2 H2O</text>
        <dbReference type="Rhea" id="RHEA:11276"/>
        <dbReference type="ChEBI" id="CHEBI:15377"/>
        <dbReference type="ChEBI" id="CHEBI:15379"/>
        <dbReference type="ChEBI" id="CHEBI:17594"/>
        <dbReference type="ChEBI" id="CHEBI:17977"/>
        <dbReference type="EC" id="1.10.3.2"/>
    </reaction>
</comment>
<dbReference type="PROSITE" id="PS00080">
    <property type="entry name" value="MULTICOPPER_OXIDASE2"/>
    <property type="match status" value="1"/>
</dbReference>
<dbReference type="InterPro" id="IPR034288">
    <property type="entry name" value="CuRO_1_LCC"/>
</dbReference>
<dbReference type="InterPro" id="IPR011707">
    <property type="entry name" value="Cu-oxidase-like_N"/>
</dbReference>
<accession>A0ABD3JUP7</accession>
<comment type="cofactor">
    <cofactor evidence="13">
        <name>Cu cation</name>
        <dbReference type="ChEBI" id="CHEBI:23378"/>
    </cofactor>
    <text evidence="13">Binds 4 Cu cations per monomer.</text>
</comment>
<feature type="chain" id="PRO_5044530655" description="Laccase" evidence="13">
    <location>
        <begin position="25"/>
        <end position="570"/>
    </location>
</feature>
<name>A0ABD3JUP7_EUCGL</name>
<keyword evidence="12 13" id="KW-0439">Lignin degradation</keyword>
<dbReference type="EC" id="1.10.3.2" evidence="4 13"/>
<evidence type="ECO:0000256" key="4">
    <source>
        <dbReference type="ARBA" id="ARBA00012297"/>
    </source>
</evidence>
<dbReference type="InterPro" id="IPR008972">
    <property type="entry name" value="Cupredoxin"/>
</dbReference>
<gene>
    <name evidence="17" type="ORF">ACJRO7_026921</name>
</gene>
<dbReference type="Pfam" id="PF00394">
    <property type="entry name" value="Cu-oxidase"/>
    <property type="match status" value="1"/>
</dbReference>
<dbReference type="AlphaFoldDB" id="A0ABD3JUP7"/>
<keyword evidence="8 13" id="KW-0677">Repeat</keyword>
<evidence type="ECO:0000256" key="1">
    <source>
        <dbReference type="ARBA" id="ARBA00000349"/>
    </source>
</evidence>
<dbReference type="GO" id="GO:0046274">
    <property type="term" value="P:lignin catabolic process"/>
    <property type="evidence" value="ECO:0007669"/>
    <property type="project" value="UniProtKB-KW"/>
</dbReference>
<dbReference type="PROSITE" id="PS00079">
    <property type="entry name" value="MULTICOPPER_OXIDASE1"/>
    <property type="match status" value="1"/>
</dbReference>
<evidence type="ECO:0000256" key="6">
    <source>
        <dbReference type="ARBA" id="ARBA00022525"/>
    </source>
</evidence>
<evidence type="ECO:0000259" key="15">
    <source>
        <dbReference type="Pfam" id="PF07731"/>
    </source>
</evidence>
<evidence type="ECO:0000256" key="7">
    <source>
        <dbReference type="ARBA" id="ARBA00022723"/>
    </source>
</evidence>
<comment type="similarity">
    <text evidence="3 13">Belongs to the multicopper oxidase family.</text>
</comment>
<dbReference type="GO" id="GO:0046872">
    <property type="term" value="F:metal ion binding"/>
    <property type="evidence" value="ECO:0007669"/>
    <property type="project" value="UniProtKB-KW"/>
</dbReference>
<dbReference type="EMBL" id="JBJKBG010000007">
    <property type="protein sequence ID" value="KAL3729848.1"/>
    <property type="molecule type" value="Genomic_DNA"/>
</dbReference>
<evidence type="ECO:0000256" key="2">
    <source>
        <dbReference type="ARBA" id="ARBA00004271"/>
    </source>
</evidence>
<feature type="signal peptide" evidence="13">
    <location>
        <begin position="1"/>
        <end position="24"/>
    </location>
</feature>
<dbReference type="InterPro" id="IPR002355">
    <property type="entry name" value="Cu_oxidase_Cu_BS"/>
</dbReference>
<dbReference type="InterPro" id="IPR045087">
    <property type="entry name" value="Cu-oxidase_fam"/>
</dbReference>
<protein>
    <recommendedName>
        <fullName evidence="4 13">Laccase</fullName>
        <ecNumber evidence="4 13">1.10.3.2</ecNumber>
    </recommendedName>
    <alternativeName>
        <fullName evidence="13">Benzenediol:oxygen oxidoreductase</fullName>
    </alternativeName>
    <alternativeName>
        <fullName evidence="13">Diphenol oxidase</fullName>
    </alternativeName>
    <alternativeName>
        <fullName evidence="13">Urishiol oxidase</fullName>
    </alternativeName>
</protein>
<dbReference type="Pfam" id="PF07732">
    <property type="entry name" value="Cu-oxidase_3"/>
    <property type="match status" value="1"/>
</dbReference>
<dbReference type="Gene3D" id="2.60.40.420">
    <property type="entry name" value="Cupredoxins - blue copper proteins"/>
    <property type="match status" value="3"/>
</dbReference>
<evidence type="ECO:0000256" key="8">
    <source>
        <dbReference type="ARBA" id="ARBA00022737"/>
    </source>
</evidence>
<sequence>MGSKDMGVLLTFVLMAMCFSSVRPEAQYLDFVVEEKVFTRLCSSKSMLVVNGSFPGPVIKVHKGDTVYVNVHNRGTSGLTMHWHGVMQPRNPWFDGPEYITQFNFTTEEGTVWWHAHSDWTRASVHGAIVIYPAEGSTYPFQQPDADEVLVLGSWYIDDYQELVDYDLAEGTDLPTSDAYTINGQPGDFCPCSNESTYRWYVDFGKTYHVRIVNADMNAELFLAIASHNLVVVGMDGGYVKPFVTDYIMISPGQTIDVLLVANQSLGHYYIVARQYYSGKLLYTEFDKTNASAILQYRGSYAPPEEPELPVHLPSYYDIDAQIQFTRKLRSLASVDHPVDVPLDISTRMYVTASINIFWYASERMGSSLNNISWVNPHTDVLSAYYRNTSGFYTTDFPDQPPTFFNFTADDLLVNTTEPIQGTKVKVLNYGEEVEMVYQGTNILNASVAHPMHLHGYTFYVVGLGGGNYNPETDPKTFNLIDPPRLNTISIPRSGWVAVRFKATNPGVWLWHCHLERHFTWGMNTVLIAKDGGTPETSLKAPPPYMPACEPAALALEPRGLNDHSGTDVD</sequence>
<dbReference type="InterPro" id="IPR001117">
    <property type="entry name" value="Cu-oxidase_2nd"/>
</dbReference>
<dbReference type="GO" id="GO:0052716">
    <property type="term" value="F:hydroquinone:oxygen oxidoreductase activity"/>
    <property type="evidence" value="ECO:0007669"/>
    <property type="project" value="UniProtKB-EC"/>
</dbReference>
<evidence type="ECO:0000256" key="9">
    <source>
        <dbReference type="ARBA" id="ARBA00023002"/>
    </source>
</evidence>
<feature type="domain" description="Plastocyanin-like" evidence="15">
    <location>
        <begin position="397"/>
        <end position="531"/>
    </location>
</feature>
<keyword evidence="13" id="KW-0732">Signal</keyword>
<evidence type="ECO:0000313" key="17">
    <source>
        <dbReference type="EMBL" id="KAL3729848.1"/>
    </source>
</evidence>